<dbReference type="Pfam" id="PF08282">
    <property type="entry name" value="Hydrolase_3"/>
    <property type="match status" value="1"/>
</dbReference>
<evidence type="ECO:0000313" key="4">
    <source>
        <dbReference type="EMBL" id="ARU54651.1"/>
    </source>
</evidence>
<dbReference type="SFLD" id="SFLDG01142">
    <property type="entry name" value="C2.B.2:_Mannosyl-3-phosphoglyc"/>
    <property type="match status" value="1"/>
</dbReference>
<dbReference type="GO" id="GO:0000287">
    <property type="term" value="F:magnesium ion binding"/>
    <property type="evidence" value="ECO:0007669"/>
    <property type="project" value="TreeGrafter"/>
</dbReference>
<name>A0A1Y0I2M0_9GAMM</name>
<dbReference type="NCBIfam" id="TIGR01484">
    <property type="entry name" value="HAD-SF-IIB"/>
    <property type="match status" value="1"/>
</dbReference>
<dbReference type="PANTHER" id="PTHR10000">
    <property type="entry name" value="PHOSPHOSERINE PHOSPHATASE"/>
    <property type="match status" value="1"/>
</dbReference>
<dbReference type="SUPFAM" id="SSF56784">
    <property type="entry name" value="HAD-like"/>
    <property type="match status" value="1"/>
</dbReference>
<dbReference type="NCBIfam" id="TIGR01486">
    <property type="entry name" value="HAD-SF-IIB-MPGP"/>
    <property type="match status" value="1"/>
</dbReference>
<dbReference type="GO" id="GO:0005829">
    <property type="term" value="C:cytosol"/>
    <property type="evidence" value="ECO:0007669"/>
    <property type="project" value="TreeGrafter"/>
</dbReference>
<dbReference type="SFLD" id="SFLDS00003">
    <property type="entry name" value="Haloacid_Dehalogenase"/>
    <property type="match status" value="1"/>
</dbReference>
<dbReference type="InterPro" id="IPR036412">
    <property type="entry name" value="HAD-like_sf"/>
</dbReference>
<dbReference type="EMBL" id="CP021425">
    <property type="protein sequence ID" value="ARU54651.1"/>
    <property type="molecule type" value="Genomic_DNA"/>
</dbReference>
<dbReference type="Proteomes" id="UP000196027">
    <property type="component" value="Chromosome"/>
</dbReference>
<evidence type="ECO:0000313" key="5">
    <source>
        <dbReference type="Proteomes" id="UP000196027"/>
    </source>
</evidence>
<gene>
    <name evidence="4" type="ORF">OLMES_0548</name>
</gene>
<dbReference type="KEGG" id="ome:OLMES_0548"/>
<dbReference type="PANTHER" id="PTHR10000:SF8">
    <property type="entry name" value="HAD SUPERFAMILY HYDROLASE-LIKE, TYPE 3"/>
    <property type="match status" value="1"/>
</dbReference>
<accession>A0A1Y0I2M0</accession>
<dbReference type="GO" id="GO:0051479">
    <property type="term" value="P:mannosylglycerate biosynthetic process"/>
    <property type="evidence" value="ECO:0007669"/>
    <property type="project" value="InterPro"/>
</dbReference>
<evidence type="ECO:0000256" key="1">
    <source>
        <dbReference type="ARBA" id="ARBA00022723"/>
    </source>
</evidence>
<dbReference type="RefSeq" id="WP_087459829.1">
    <property type="nucleotide sequence ID" value="NZ_CP021425.1"/>
</dbReference>
<keyword evidence="2 4" id="KW-0378">Hydrolase</keyword>
<dbReference type="GO" id="GO:0050531">
    <property type="term" value="F:mannosyl-3-phosphoglycerate phosphatase activity"/>
    <property type="evidence" value="ECO:0007669"/>
    <property type="project" value="InterPro"/>
</dbReference>
<keyword evidence="3" id="KW-0460">Magnesium</keyword>
<keyword evidence="1" id="KW-0479">Metal-binding</keyword>
<evidence type="ECO:0000256" key="2">
    <source>
        <dbReference type="ARBA" id="ARBA00022801"/>
    </source>
</evidence>
<dbReference type="InterPro" id="IPR023214">
    <property type="entry name" value="HAD_sf"/>
</dbReference>
<keyword evidence="5" id="KW-1185">Reference proteome</keyword>
<evidence type="ECO:0000256" key="3">
    <source>
        <dbReference type="ARBA" id="ARBA00022842"/>
    </source>
</evidence>
<dbReference type="OrthoDB" id="193379at2"/>
<reference evidence="4 5" key="1">
    <citation type="submission" date="2017-05" db="EMBL/GenBank/DDBJ databases">
        <title>Genomic insights into alkan degradation activity of Oleiphilus messinensis.</title>
        <authorList>
            <person name="Kozyavkin S.A."/>
            <person name="Slesarev A.I."/>
            <person name="Golyshin P.N."/>
            <person name="Korzhenkov A."/>
            <person name="Golyshina O.N."/>
            <person name="Toshchakov S.V."/>
        </authorList>
    </citation>
    <scope>NUCLEOTIDE SEQUENCE [LARGE SCALE GENOMIC DNA]</scope>
    <source>
        <strain evidence="4 5">ME102</strain>
    </source>
</reference>
<dbReference type="InterPro" id="IPR006379">
    <property type="entry name" value="HAD-SF_hydro_IIB"/>
</dbReference>
<dbReference type="Gene3D" id="3.30.980.20">
    <property type="entry name" value="Putative mannosyl-3-phosphoglycerate phosphatase, domain 2"/>
    <property type="match status" value="1"/>
</dbReference>
<dbReference type="InterPro" id="IPR006381">
    <property type="entry name" value="HAD-SF-IIB-MPGP"/>
</dbReference>
<dbReference type="AlphaFoldDB" id="A0A1Y0I2M0"/>
<proteinExistence type="predicted"/>
<dbReference type="Gene3D" id="3.40.50.1000">
    <property type="entry name" value="HAD superfamily/HAD-like"/>
    <property type="match status" value="1"/>
</dbReference>
<organism evidence="4 5">
    <name type="scientific">Oleiphilus messinensis</name>
    <dbReference type="NCBI Taxonomy" id="141451"/>
    <lineage>
        <taxon>Bacteria</taxon>
        <taxon>Pseudomonadati</taxon>
        <taxon>Pseudomonadota</taxon>
        <taxon>Gammaproteobacteria</taxon>
        <taxon>Oceanospirillales</taxon>
        <taxon>Oleiphilaceae</taxon>
        <taxon>Oleiphilus</taxon>
    </lineage>
</organism>
<dbReference type="SFLD" id="SFLDG01140">
    <property type="entry name" value="C2.B:_Phosphomannomutase_and_P"/>
    <property type="match status" value="1"/>
</dbReference>
<protein>
    <submittedName>
        <fullName evidence="4">Putative hydrolase (HAD superfamily) protein</fullName>
    </submittedName>
</protein>
<sequence length="294" mass="32299">MLTTSSHPALQAPIPPILVFTDLDGTLLDHDSYGFEAALPALTALKARNIPVVLNTSKTAAELLPLRQELDLHDPFIVENGAAIISDQAAPISPYLEQSNPTARVQQIAADYPPSLVLPQCDHSPVPWLRQQKSQFEFIGFSDMSVAEVADVTGLSAEKALQAKNRLFSEPLIWHDDMEALDQFRQRAATQGFRLVKGGRFWHLMAKSDKGLAMEKLSTVYQTIWQTQPVNIALGDGENDVAMLNKADYPVLVTNPAHSTPHVPETTTIITTRKHGPAGWNETILALLEQLTPD</sequence>